<dbReference type="InterPro" id="IPR003593">
    <property type="entry name" value="AAA+_ATPase"/>
</dbReference>
<evidence type="ECO:0000256" key="1">
    <source>
        <dbReference type="ARBA" id="ARBA00004413"/>
    </source>
</evidence>
<dbReference type="GO" id="GO:0005524">
    <property type="term" value="F:ATP binding"/>
    <property type="evidence" value="ECO:0007669"/>
    <property type="project" value="UniProtKB-KW"/>
</dbReference>
<dbReference type="EMBL" id="JAVDXW010000001">
    <property type="protein sequence ID" value="MDR7301666.1"/>
    <property type="molecule type" value="Genomic_DNA"/>
</dbReference>
<dbReference type="PANTHER" id="PTHR42711">
    <property type="entry name" value="ABC TRANSPORTER ATP-BINDING PROTEIN"/>
    <property type="match status" value="1"/>
</dbReference>
<dbReference type="PROSITE" id="PS00211">
    <property type="entry name" value="ABC_TRANSPORTER_1"/>
    <property type="match status" value="1"/>
</dbReference>
<dbReference type="InterPro" id="IPR005894">
    <property type="entry name" value="DrrA"/>
</dbReference>
<dbReference type="RefSeq" id="WP_310272507.1">
    <property type="nucleotide sequence ID" value="NZ_JAVDXW010000001.1"/>
</dbReference>
<keyword evidence="6" id="KW-1278">Translocase</keyword>
<dbReference type="SMART" id="SM00382">
    <property type="entry name" value="AAA"/>
    <property type="match status" value="1"/>
</dbReference>
<keyword evidence="8" id="KW-0046">Antibiotic resistance</keyword>
<dbReference type="AlphaFoldDB" id="A0AAE3ZDA6"/>
<evidence type="ECO:0000256" key="7">
    <source>
        <dbReference type="ARBA" id="ARBA00023136"/>
    </source>
</evidence>
<dbReference type="SUPFAM" id="SSF52540">
    <property type="entry name" value="P-loop containing nucleoside triphosphate hydrolases"/>
    <property type="match status" value="1"/>
</dbReference>
<dbReference type="Gene3D" id="3.40.50.300">
    <property type="entry name" value="P-loop containing nucleotide triphosphate hydrolases"/>
    <property type="match status" value="1"/>
</dbReference>
<comment type="subcellular location">
    <subcellularLocation>
        <location evidence="1">Cell membrane</location>
        <topology evidence="1">Peripheral membrane protein</topology>
        <orientation evidence="1">Cytoplasmic side</orientation>
    </subcellularLocation>
</comment>
<dbReference type="Proteomes" id="UP001180845">
    <property type="component" value="Unassembled WGS sequence"/>
</dbReference>
<evidence type="ECO:0000313" key="12">
    <source>
        <dbReference type="Proteomes" id="UP001180845"/>
    </source>
</evidence>
<evidence type="ECO:0000256" key="8">
    <source>
        <dbReference type="ARBA" id="ARBA00023251"/>
    </source>
</evidence>
<dbReference type="FunFam" id="3.40.50.300:FF:000589">
    <property type="entry name" value="ABC transporter, ATP-binding subunit"/>
    <property type="match status" value="1"/>
</dbReference>
<feature type="domain" description="ABC transporter" evidence="10">
    <location>
        <begin position="5"/>
        <end position="235"/>
    </location>
</feature>
<dbReference type="PROSITE" id="PS50893">
    <property type="entry name" value="ABC_TRANSPORTER_2"/>
    <property type="match status" value="1"/>
</dbReference>
<keyword evidence="4" id="KW-0547">Nucleotide-binding</keyword>
<proteinExistence type="inferred from homology"/>
<keyword evidence="12" id="KW-1185">Reference proteome</keyword>
<keyword evidence="5 11" id="KW-0067">ATP-binding</keyword>
<organism evidence="11 12">
    <name type="scientific">Haloactinomyces albus</name>
    <dbReference type="NCBI Taxonomy" id="1352928"/>
    <lineage>
        <taxon>Bacteria</taxon>
        <taxon>Bacillati</taxon>
        <taxon>Actinomycetota</taxon>
        <taxon>Actinomycetes</taxon>
        <taxon>Actinopolysporales</taxon>
        <taxon>Actinopolysporaceae</taxon>
        <taxon>Haloactinomyces</taxon>
    </lineage>
</organism>
<gene>
    <name evidence="11" type="ORF">JOF55_001847</name>
</gene>
<evidence type="ECO:0000256" key="9">
    <source>
        <dbReference type="ARBA" id="ARBA00049985"/>
    </source>
</evidence>
<comment type="caution">
    <text evidence="11">The sequence shown here is derived from an EMBL/GenBank/DDBJ whole genome shotgun (WGS) entry which is preliminary data.</text>
</comment>
<dbReference type="NCBIfam" id="TIGR01188">
    <property type="entry name" value="drrA"/>
    <property type="match status" value="1"/>
</dbReference>
<accession>A0AAE3ZDA6</accession>
<evidence type="ECO:0000256" key="5">
    <source>
        <dbReference type="ARBA" id="ARBA00022840"/>
    </source>
</evidence>
<evidence type="ECO:0000256" key="4">
    <source>
        <dbReference type="ARBA" id="ARBA00022741"/>
    </source>
</evidence>
<dbReference type="InterPro" id="IPR003439">
    <property type="entry name" value="ABC_transporter-like_ATP-bd"/>
</dbReference>
<evidence type="ECO:0000256" key="3">
    <source>
        <dbReference type="ARBA" id="ARBA00022475"/>
    </source>
</evidence>
<evidence type="ECO:0000256" key="2">
    <source>
        <dbReference type="ARBA" id="ARBA00022448"/>
    </source>
</evidence>
<dbReference type="InterPro" id="IPR017871">
    <property type="entry name" value="ABC_transporter-like_CS"/>
</dbReference>
<keyword evidence="3" id="KW-1003">Cell membrane</keyword>
<keyword evidence="7" id="KW-0472">Membrane</keyword>
<evidence type="ECO:0000256" key="6">
    <source>
        <dbReference type="ARBA" id="ARBA00022967"/>
    </source>
</evidence>
<dbReference type="GO" id="GO:0016887">
    <property type="term" value="F:ATP hydrolysis activity"/>
    <property type="evidence" value="ECO:0007669"/>
    <property type="project" value="InterPro"/>
</dbReference>
<comment type="similarity">
    <text evidence="9">Belongs to the ABC transporter superfamily. Drug exporter-1 (DrugE1) (TC 3.A.1.105) family.</text>
</comment>
<keyword evidence="2" id="KW-0813">Transport</keyword>
<dbReference type="GO" id="GO:1900753">
    <property type="term" value="P:doxorubicin transport"/>
    <property type="evidence" value="ECO:0007669"/>
    <property type="project" value="InterPro"/>
</dbReference>
<sequence length="324" mass="34564">MSFAVQAQGLVKRFGSTTALDGVDLAAPTGSILGVLGPNGAGKTTSVRILATLLRPDAGQATVAGYDVLRQPVAVRSRIGLTGQYASVDEELTGAENLLLIGRLLEMSRRSAKARGAELLQRFGLTDAGDRAIKTYSGGMRRRLDLAASLMGRPEVLYLDEPTTGLDPRSRNQVWDMVRTLTDEGVTVLLTTQYLEEADQLADRISVIDHGRVVAEGRADELKRRTGGQTLQVRPSEPDQVAEVGRVLAELTDTQPTTNTETGLLTVPVDDPVLMSALVRRLDDAGITADELSLRLPSLDEAFLAITGKAGTDPADTTEEDTAA</sequence>
<dbReference type="InterPro" id="IPR027417">
    <property type="entry name" value="P-loop_NTPase"/>
</dbReference>
<protein>
    <submittedName>
        <fullName evidence="11">Oleandomycin transport system ATP-binding protein</fullName>
    </submittedName>
</protein>
<dbReference type="GO" id="GO:0046677">
    <property type="term" value="P:response to antibiotic"/>
    <property type="evidence" value="ECO:0007669"/>
    <property type="project" value="UniProtKB-KW"/>
</dbReference>
<evidence type="ECO:0000259" key="10">
    <source>
        <dbReference type="PROSITE" id="PS50893"/>
    </source>
</evidence>
<dbReference type="PANTHER" id="PTHR42711:SF19">
    <property type="entry name" value="DOXORUBICIN RESISTANCE ATP-BINDING PROTEIN DRRA"/>
    <property type="match status" value="1"/>
</dbReference>
<dbReference type="GO" id="GO:0005886">
    <property type="term" value="C:plasma membrane"/>
    <property type="evidence" value="ECO:0007669"/>
    <property type="project" value="UniProtKB-SubCell"/>
</dbReference>
<name>A0AAE3ZDA6_9ACTN</name>
<dbReference type="InterPro" id="IPR050763">
    <property type="entry name" value="ABC_transporter_ATP-binding"/>
</dbReference>
<dbReference type="Pfam" id="PF00005">
    <property type="entry name" value="ABC_tran"/>
    <property type="match status" value="1"/>
</dbReference>
<dbReference type="GO" id="GO:0043215">
    <property type="term" value="P:daunorubicin transport"/>
    <property type="evidence" value="ECO:0007669"/>
    <property type="project" value="InterPro"/>
</dbReference>
<evidence type="ECO:0000313" key="11">
    <source>
        <dbReference type="EMBL" id="MDR7301666.1"/>
    </source>
</evidence>
<reference evidence="11" key="1">
    <citation type="submission" date="2023-07" db="EMBL/GenBank/DDBJ databases">
        <title>Sequencing the genomes of 1000 actinobacteria strains.</title>
        <authorList>
            <person name="Klenk H.-P."/>
        </authorList>
    </citation>
    <scope>NUCLEOTIDE SEQUENCE</scope>
    <source>
        <strain evidence="11">DSM 45977</strain>
    </source>
</reference>